<gene>
    <name evidence="1" type="ORF">HCT14_07815</name>
</gene>
<keyword evidence="2" id="KW-1185">Reference proteome</keyword>
<accession>A0A968GDE0</accession>
<name>A0A968GDE0_9SPIO</name>
<protein>
    <submittedName>
        <fullName evidence="1">Uncharacterized protein</fullName>
    </submittedName>
</protein>
<evidence type="ECO:0000313" key="2">
    <source>
        <dbReference type="Proteomes" id="UP000711995"/>
    </source>
</evidence>
<dbReference type="EMBL" id="JAATLJ010000003">
    <property type="protein sequence ID" value="NIZ41411.1"/>
    <property type="molecule type" value="Genomic_DNA"/>
</dbReference>
<reference evidence="1 2" key="1">
    <citation type="submission" date="2020-03" db="EMBL/GenBank/DDBJ databases">
        <title>Spirochaetal bacteria isolated from arthropods constitute a novel genus Entomospira genus novum within the order Spirochaetales.</title>
        <authorList>
            <person name="Grana-Miraglia L."/>
            <person name="Sikutova S."/>
            <person name="Fingerle V."/>
            <person name="Sing A."/>
            <person name="Castillo-Ramirez S."/>
            <person name="Margos G."/>
            <person name="Rudolf I."/>
        </authorList>
    </citation>
    <scope>NUCLEOTIDE SEQUENCE [LARGE SCALE GENOMIC DNA]</scope>
    <source>
        <strain evidence="1 2">BR193</strain>
    </source>
</reference>
<evidence type="ECO:0000313" key="1">
    <source>
        <dbReference type="EMBL" id="NIZ41411.1"/>
    </source>
</evidence>
<dbReference type="AlphaFoldDB" id="A0A968GDE0"/>
<comment type="caution">
    <text evidence="1">The sequence shown here is derived from an EMBL/GenBank/DDBJ whole genome shotgun (WGS) entry which is preliminary data.</text>
</comment>
<organism evidence="1 2">
    <name type="scientific">Entomospira entomophila</name>
    <dbReference type="NCBI Taxonomy" id="2719988"/>
    <lineage>
        <taxon>Bacteria</taxon>
        <taxon>Pseudomonadati</taxon>
        <taxon>Spirochaetota</taxon>
        <taxon>Spirochaetia</taxon>
        <taxon>Spirochaetales</taxon>
        <taxon>Spirochaetaceae</taxon>
        <taxon>Entomospira</taxon>
    </lineage>
</organism>
<sequence>MPQITTLHYDEIHHHTLYASTNYERKFIGLGVVPAEYQPQDSYRLRAKQIHVDVDASGSLASALDATTNELSKVALLETTQVAEVNPYAVEVDENGLTASTLSSEFNQSVLTLLNIQSDLLHKAKLLQIAKTRASWIFQPEGFSAMIAQLVNEASLHFSQQSRKVLLLPEFIAGQLLSHRLPTDRSRSFMDELRDIADHFHIYIEQYPTPPANVADILLIQHDALTVFPGSEPRLRREYESPNGLTRTRQFLFSVAGYVLNGRIDQHDHIVVHVPVVMQSQPASASHDDASAIS</sequence>
<dbReference type="RefSeq" id="WP_167701033.1">
    <property type="nucleotide sequence ID" value="NZ_CP118176.1"/>
</dbReference>
<dbReference type="Proteomes" id="UP000711995">
    <property type="component" value="Unassembled WGS sequence"/>
</dbReference>
<proteinExistence type="predicted"/>